<dbReference type="AlphaFoldDB" id="A0A6A8AJN4"/>
<proteinExistence type="predicted"/>
<comment type="caution">
    <text evidence="1">The sequence shown here is derived from an EMBL/GenBank/DDBJ whole genome shotgun (WGS) entry which is preliminary data.</text>
</comment>
<dbReference type="RefSeq" id="WP_153360412.1">
    <property type="nucleotide sequence ID" value="NZ_JAYKOO010000004.1"/>
</dbReference>
<gene>
    <name evidence="1" type="ORF">GAO09_29125</name>
</gene>
<sequence>MDLGTLTADTAIAEQLRTYLSKIDDMPDAEEFRTSLGLLPLPQMVEETGTFRSFRLVEMLGGIILDDPGTSNHHMLIGASPLAGMVFYLSHDGGSRVVFDDLAAYLAATEVAFEAADFLDEHHPAHAPLAADQAGLHAFLADVGSQDDGDEAIVPLLPSLDLSDPDFLIALIGDDFMIGEAVAEEITRRPAEYLLSVAQFCESFPHPQVSRPGAKALQAIAAL</sequence>
<reference evidence="1 2" key="1">
    <citation type="submission" date="2019-11" db="EMBL/GenBank/DDBJ databases">
        <title>Genome analysis of Rhizobacterium cereale a novel genus and species isolated from maize roots in North Spain.</title>
        <authorList>
            <person name="Menendez E."/>
            <person name="Flores-Felix J.D."/>
            <person name="Ramirez-Bahena M.-H."/>
            <person name="Igual J.M."/>
            <person name="Garcia-Fraile P."/>
            <person name="Peix A."/>
            <person name="Velazquez E."/>
        </authorList>
    </citation>
    <scope>NUCLEOTIDE SEQUENCE [LARGE SCALE GENOMIC DNA]</scope>
    <source>
        <strain evidence="1 2">RZME27</strain>
    </source>
</reference>
<evidence type="ECO:0000313" key="1">
    <source>
        <dbReference type="EMBL" id="MQY50097.1"/>
    </source>
</evidence>
<protein>
    <submittedName>
        <fullName evidence="1">Uncharacterized protein</fullName>
    </submittedName>
</protein>
<dbReference type="Proteomes" id="UP000435138">
    <property type="component" value="Unassembled WGS sequence"/>
</dbReference>
<evidence type="ECO:0000313" key="2">
    <source>
        <dbReference type="Proteomes" id="UP000435138"/>
    </source>
</evidence>
<dbReference type="EMBL" id="WIXI01000051">
    <property type="protein sequence ID" value="MQY50097.1"/>
    <property type="molecule type" value="Genomic_DNA"/>
</dbReference>
<accession>A0A6A8AJN4</accession>
<organism evidence="1 2">
    <name type="scientific">Endobacterium cereale</name>
    <dbReference type="NCBI Taxonomy" id="2663029"/>
    <lineage>
        <taxon>Bacteria</taxon>
        <taxon>Pseudomonadati</taxon>
        <taxon>Pseudomonadota</taxon>
        <taxon>Alphaproteobacteria</taxon>
        <taxon>Hyphomicrobiales</taxon>
        <taxon>Rhizobiaceae</taxon>
        <taxon>Endobacterium</taxon>
    </lineage>
</organism>
<keyword evidence="2" id="KW-1185">Reference proteome</keyword>
<name>A0A6A8AJN4_9HYPH</name>